<name>D7A3X3_ANCN5</name>
<dbReference type="STRING" id="639283.Snov_4494"/>
<dbReference type="PROSITE" id="PS51318">
    <property type="entry name" value="TAT"/>
    <property type="match status" value="1"/>
</dbReference>
<evidence type="ECO:0000256" key="1">
    <source>
        <dbReference type="SAM" id="SignalP"/>
    </source>
</evidence>
<organism evidence="2 3">
    <name type="scientific">Ancylobacter novellus (strain ATCC 8093 / DSM 506 / JCM 20403 / CCM 1077 / IAM 12100 / NBRC 12443 / NCIMB 10456)</name>
    <name type="common">Starkeya novella</name>
    <dbReference type="NCBI Taxonomy" id="639283"/>
    <lineage>
        <taxon>Bacteria</taxon>
        <taxon>Pseudomonadati</taxon>
        <taxon>Pseudomonadota</taxon>
        <taxon>Alphaproteobacteria</taxon>
        <taxon>Hyphomicrobiales</taxon>
        <taxon>Xanthobacteraceae</taxon>
        <taxon>Ancylobacter</taxon>
    </lineage>
</organism>
<evidence type="ECO:0000313" key="3">
    <source>
        <dbReference type="Proteomes" id="UP000006633"/>
    </source>
</evidence>
<dbReference type="NCBIfam" id="NF047412">
    <property type="entry name" value="sig_GCG_CRPN_rpt"/>
    <property type="match status" value="1"/>
</dbReference>
<keyword evidence="3" id="KW-1185">Reference proteome</keyword>
<dbReference type="AlphaFoldDB" id="D7A3X3"/>
<reference evidence="2 3" key="1">
    <citation type="journal article" date="2012" name="Stand. Genomic Sci.">
        <title>Complete genome sequence of the facultatively chemolithoautotrophic and methylotrophic alpha Proteobacterium Starkeya novella type strain (ATCC 8093(T)).</title>
        <authorList>
            <person name="Kappler U."/>
            <person name="Davenport K."/>
            <person name="Beatson S."/>
            <person name="Lucas S."/>
            <person name="Lapidus A."/>
            <person name="Copeland A."/>
            <person name="Berry K.W."/>
            <person name="Glavina Del Rio T."/>
            <person name="Hammon N."/>
            <person name="Dalin E."/>
            <person name="Tice H."/>
            <person name="Pitluck S."/>
            <person name="Richardson P."/>
            <person name="Bruce D."/>
            <person name="Goodwin L.A."/>
            <person name="Han C."/>
            <person name="Tapia R."/>
            <person name="Detter J.C."/>
            <person name="Chang Y.J."/>
            <person name="Jeffries C.D."/>
            <person name="Land M."/>
            <person name="Hauser L."/>
            <person name="Kyrpides N.C."/>
            <person name="Goker M."/>
            <person name="Ivanova N."/>
            <person name="Klenk H.P."/>
            <person name="Woyke T."/>
        </authorList>
    </citation>
    <scope>NUCLEOTIDE SEQUENCE [LARGE SCALE GENOMIC DNA]</scope>
    <source>
        <strain evidence="3">ATCC 8093 / DSM 506 / JCM 20403 / CCM 1077 / IAM 12100 / NBRC 12443 / NCIMB 10456</strain>
    </source>
</reference>
<dbReference type="InterPro" id="IPR058110">
    <property type="entry name" value="GCG_CRPN_dom"/>
</dbReference>
<feature type="signal peptide" evidence="1">
    <location>
        <begin position="1"/>
        <end position="42"/>
    </location>
</feature>
<dbReference type="InterPro" id="IPR006311">
    <property type="entry name" value="TAT_signal"/>
</dbReference>
<evidence type="ECO:0000313" key="2">
    <source>
        <dbReference type="EMBL" id="ADH91750.1"/>
    </source>
</evidence>
<dbReference type="RefSeq" id="WP_013169248.1">
    <property type="nucleotide sequence ID" value="NC_014217.1"/>
</dbReference>
<feature type="chain" id="PRO_5003092439" evidence="1">
    <location>
        <begin position="43"/>
        <end position="130"/>
    </location>
</feature>
<keyword evidence="1" id="KW-0732">Signal</keyword>
<dbReference type="Proteomes" id="UP000006633">
    <property type="component" value="Chromosome"/>
</dbReference>
<accession>D7A3X3</accession>
<dbReference type="HOGENOM" id="CLU_173978_0_0_5"/>
<dbReference type="KEGG" id="sno:Snov_4494"/>
<dbReference type="EMBL" id="CP002026">
    <property type="protein sequence ID" value="ADH91750.1"/>
    <property type="molecule type" value="Genomic_DNA"/>
</dbReference>
<protein>
    <submittedName>
        <fullName evidence="2">Uncharacterized protein</fullName>
    </submittedName>
</protein>
<dbReference type="eggNOG" id="ENOG50318XQ">
    <property type="taxonomic scope" value="Bacteria"/>
</dbReference>
<gene>
    <name evidence="2" type="ordered locus">Snov_4494</name>
</gene>
<proteinExistence type="predicted"/>
<sequence>MIPHLSAAARPAPVRRTFATTAFAAAAFGVLASAFFALPASAAPIAPSLPDTGTLATPVAQGCGIGAWRGPWGGCRDTPYYGPLPGGGYAAPPGAPVYYGNGCPPGWWRGPWGHCRDTPYHGPLPGGGWR</sequence>